<feature type="transmembrane region" description="Helical" evidence="1">
    <location>
        <begin position="271"/>
        <end position="292"/>
    </location>
</feature>
<proteinExistence type="predicted"/>
<dbReference type="InterPro" id="IPR019425">
    <property type="entry name" value="7TM_GPCR_serpentine_rcpt_Srt"/>
</dbReference>
<feature type="transmembrane region" description="Helical" evidence="1">
    <location>
        <begin position="37"/>
        <end position="57"/>
    </location>
</feature>
<evidence type="ECO:0000313" key="3">
    <source>
        <dbReference type="WBParaSite" id="Pan_g5078.t1"/>
    </source>
</evidence>
<reference evidence="3" key="2">
    <citation type="submission" date="2020-10" db="UniProtKB">
        <authorList>
            <consortium name="WormBaseParasite"/>
        </authorList>
    </citation>
    <scope>IDENTIFICATION</scope>
</reference>
<dbReference type="Pfam" id="PF10321">
    <property type="entry name" value="7TM_GPCR_Srt"/>
    <property type="match status" value="1"/>
</dbReference>
<keyword evidence="1" id="KW-1133">Transmembrane helix</keyword>
<keyword evidence="1" id="KW-0472">Membrane</keyword>
<name>A0A7E4VZK5_PANRE</name>
<dbReference type="Gene3D" id="1.20.1070.10">
    <property type="entry name" value="Rhodopsin 7-helix transmembrane proteins"/>
    <property type="match status" value="1"/>
</dbReference>
<organism evidence="2 3">
    <name type="scientific">Panagrellus redivivus</name>
    <name type="common">Microworm</name>
    <dbReference type="NCBI Taxonomy" id="6233"/>
    <lineage>
        <taxon>Eukaryota</taxon>
        <taxon>Metazoa</taxon>
        <taxon>Ecdysozoa</taxon>
        <taxon>Nematoda</taxon>
        <taxon>Chromadorea</taxon>
        <taxon>Rhabditida</taxon>
        <taxon>Tylenchina</taxon>
        <taxon>Panagrolaimomorpha</taxon>
        <taxon>Panagrolaimoidea</taxon>
        <taxon>Panagrolaimidae</taxon>
        <taxon>Panagrellus</taxon>
    </lineage>
</organism>
<feature type="transmembrane region" description="Helical" evidence="1">
    <location>
        <begin position="105"/>
        <end position="128"/>
    </location>
</feature>
<dbReference type="Proteomes" id="UP000492821">
    <property type="component" value="Unassembled WGS sequence"/>
</dbReference>
<dbReference type="SUPFAM" id="SSF81321">
    <property type="entry name" value="Family A G protein-coupled receptor-like"/>
    <property type="match status" value="1"/>
</dbReference>
<feature type="transmembrane region" description="Helical" evidence="1">
    <location>
        <begin position="149"/>
        <end position="167"/>
    </location>
</feature>
<keyword evidence="2" id="KW-1185">Reference proteome</keyword>
<feature type="transmembrane region" description="Helical" evidence="1">
    <location>
        <begin position="242"/>
        <end position="265"/>
    </location>
</feature>
<evidence type="ECO:0000313" key="2">
    <source>
        <dbReference type="Proteomes" id="UP000492821"/>
    </source>
</evidence>
<feature type="transmembrane region" description="Helical" evidence="1">
    <location>
        <begin position="209"/>
        <end position="227"/>
    </location>
</feature>
<protein>
    <submittedName>
        <fullName evidence="3">Serpentine Receptor, class T</fullName>
    </submittedName>
</protein>
<evidence type="ECO:0000256" key="1">
    <source>
        <dbReference type="SAM" id="Phobius"/>
    </source>
</evidence>
<dbReference type="AlphaFoldDB" id="A0A7E4VZK5"/>
<sequence length="339" mass="38112">MPGSNCIKESGFWVLCTAGYLHACFVAWSNLTRVYKYLEYLYGHAQILYIPILIVFMKKSFFNRPCYRIMLYLGIIDFATLQVITYGGGYFTIRGTLYCNEKPLAHIMGSFAIGFWAASCAACCLLAINRCLTVSNPKVANILFSGWRTNALLCLPTLNFLYFFFYTPPAIFSANRYANFFNPFIDVPGFDFHEEEQRYNSTPHTVNNLLDAVILCVTYATFCFYVAKTSVEKTTSIINRTFVQAAVICGINGVAAVVCVIMQFVDTPVAINIFVLLSWQASHGSPVFIYLFMNVSIRNAVVDLFHVTRKHPSRHSESVSTTGHHKVSAKVISSTANKF</sequence>
<feature type="transmembrane region" description="Helical" evidence="1">
    <location>
        <begin position="12"/>
        <end position="31"/>
    </location>
</feature>
<keyword evidence="1" id="KW-0812">Transmembrane</keyword>
<accession>A0A7E4VZK5</accession>
<dbReference type="PANTHER" id="PTHR23021:SF11">
    <property type="entry name" value="SERPENTINE RECEPTOR, CLASS T"/>
    <property type="match status" value="1"/>
</dbReference>
<dbReference type="WBParaSite" id="Pan_g5078.t1">
    <property type="protein sequence ID" value="Pan_g5078.t1"/>
    <property type="gene ID" value="Pan_g5078"/>
</dbReference>
<feature type="transmembrane region" description="Helical" evidence="1">
    <location>
        <begin position="69"/>
        <end position="93"/>
    </location>
</feature>
<reference evidence="2" key="1">
    <citation type="journal article" date="2013" name="Genetics">
        <title>The draft genome and transcriptome of Panagrellus redivivus are shaped by the harsh demands of a free-living lifestyle.</title>
        <authorList>
            <person name="Srinivasan J."/>
            <person name="Dillman A.R."/>
            <person name="Macchietto M.G."/>
            <person name="Heikkinen L."/>
            <person name="Lakso M."/>
            <person name="Fracchia K.M."/>
            <person name="Antoshechkin I."/>
            <person name="Mortazavi A."/>
            <person name="Wong G."/>
            <person name="Sternberg P.W."/>
        </authorList>
    </citation>
    <scope>NUCLEOTIDE SEQUENCE [LARGE SCALE GENOMIC DNA]</scope>
    <source>
        <strain evidence="2">MT8872</strain>
    </source>
</reference>
<dbReference type="PANTHER" id="PTHR23021">
    <property type="entry name" value="SERPENTINE RECEPTOR, CLASS T"/>
    <property type="match status" value="1"/>
</dbReference>